<evidence type="ECO:0000313" key="2">
    <source>
        <dbReference type="EMBL" id="KAJ0208146.1"/>
    </source>
</evidence>
<proteinExistence type="predicted"/>
<feature type="region of interest" description="Disordered" evidence="1">
    <location>
        <begin position="67"/>
        <end position="94"/>
    </location>
</feature>
<name>A0A9R1XCW5_LACSA</name>
<feature type="compositionally biased region" description="Polar residues" evidence="1">
    <location>
        <begin position="67"/>
        <end position="83"/>
    </location>
</feature>
<keyword evidence="3" id="KW-1185">Reference proteome</keyword>
<accession>A0A9R1XCW5</accession>
<gene>
    <name evidence="2" type="ORF">LSAT_V11C500282820</name>
</gene>
<sequence length="164" mass="18613">MIQVNRCQPVLKIAQQITIQKLMTLNNSNNKYTNKALHIMTQYLILHNLLSLTRTLPMKKIQTSHTLDMQQGSGTMTEAAQSTRDVDLSPGQPLQSNQSVSLGVIGRRILTWVQLETTLMEAPCGDPIKLSASASSNCEQLGLLGTSWIRQHWDRYFIFFIYYQ</sequence>
<organism evidence="2 3">
    <name type="scientific">Lactuca sativa</name>
    <name type="common">Garden lettuce</name>
    <dbReference type="NCBI Taxonomy" id="4236"/>
    <lineage>
        <taxon>Eukaryota</taxon>
        <taxon>Viridiplantae</taxon>
        <taxon>Streptophyta</taxon>
        <taxon>Embryophyta</taxon>
        <taxon>Tracheophyta</taxon>
        <taxon>Spermatophyta</taxon>
        <taxon>Magnoliopsida</taxon>
        <taxon>eudicotyledons</taxon>
        <taxon>Gunneridae</taxon>
        <taxon>Pentapetalae</taxon>
        <taxon>asterids</taxon>
        <taxon>campanulids</taxon>
        <taxon>Asterales</taxon>
        <taxon>Asteraceae</taxon>
        <taxon>Cichorioideae</taxon>
        <taxon>Cichorieae</taxon>
        <taxon>Lactucinae</taxon>
        <taxon>Lactuca</taxon>
    </lineage>
</organism>
<dbReference type="EMBL" id="NBSK02000005">
    <property type="protein sequence ID" value="KAJ0208146.1"/>
    <property type="molecule type" value="Genomic_DNA"/>
</dbReference>
<reference evidence="2 3" key="1">
    <citation type="journal article" date="2017" name="Nat. Commun.">
        <title>Genome assembly with in vitro proximity ligation data and whole-genome triplication in lettuce.</title>
        <authorList>
            <person name="Reyes-Chin-Wo S."/>
            <person name="Wang Z."/>
            <person name="Yang X."/>
            <person name="Kozik A."/>
            <person name="Arikit S."/>
            <person name="Song C."/>
            <person name="Xia L."/>
            <person name="Froenicke L."/>
            <person name="Lavelle D.O."/>
            <person name="Truco M.J."/>
            <person name="Xia R."/>
            <person name="Zhu S."/>
            <person name="Xu C."/>
            <person name="Xu H."/>
            <person name="Xu X."/>
            <person name="Cox K."/>
            <person name="Korf I."/>
            <person name="Meyers B.C."/>
            <person name="Michelmore R.W."/>
        </authorList>
    </citation>
    <scope>NUCLEOTIDE SEQUENCE [LARGE SCALE GENOMIC DNA]</scope>
    <source>
        <strain evidence="3">cv. Salinas</strain>
        <tissue evidence="2">Seedlings</tissue>
    </source>
</reference>
<dbReference type="Proteomes" id="UP000235145">
    <property type="component" value="Unassembled WGS sequence"/>
</dbReference>
<evidence type="ECO:0000256" key="1">
    <source>
        <dbReference type="SAM" id="MobiDB-lite"/>
    </source>
</evidence>
<evidence type="ECO:0000313" key="3">
    <source>
        <dbReference type="Proteomes" id="UP000235145"/>
    </source>
</evidence>
<comment type="caution">
    <text evidence="2">The sequence shown here is derived from an EMBL/GenBank/DDBJ whole genome shotgun (WGS) entry which is preliminary data.</text>
</comment>
<dbReference type="AlphaFoldDB" id="A0A9R1XCW5"/>
<protein>
    <submittedName>
        <fullName evidence="2">Uncharacterized protein</fullName>
    </submittedName>
</protein>